<reference evidence="2" key="1">
    <citation type="submission" date="2023-07" db="EMBL/GenBank/DDBJ databases">
        <title>Genomic Encyclopedia of Type Strains, Phase IV (KMG-IV): sequencing the most valuable type-strain genomes for metagenomic binning, comparative biology and taxonomic classification.</title>
        <authorList>
            <person name="Goeker M."/>
        </authorList>
    </citation>
    <scope>NUCLEOTIDE SEQUENCE</scope>
    <source>
        <strain evidence="2">DSM 21202</strain>
    </source>
</reference>
<evidence type="ECO:0000313" key="3">
    <source>
        <dbReference type="Proteomes" id="UP001229244"/>
    </source>
</evidence>
<evidence type="ECO:0000259" key="1">
    <source>
        <dbReference type="PROSITE" id="PS51708"/>
    </source>
</evidence>
<dbReference type="PANTHER" id="PTHR39339:SF1">
    <property type="entry name" value="CHAD DOMAIN-CONTAINING PROTEIN"/>
    <property type="match status" value="1"/>
</dbReference>
<sequence>MGYRFKRTDESVADGARRIAIEQIDKAIAEIDDTALDRHVAVHQVRKRCKKLRGLVRLIRPSFPDYAKENAAFRDAARELSGLRDTEALLEAYDSLTGLHEDQIDRQAFGSIRRRLTLRQKQVKDDDIDRKLAGFREQMVLAKVRALRWQIEDDGAETFADGLAKTYARARKAMRTTRKDPTAETFHDWRKRVKYHGYHARLLAPVWPEPMTVHVDAAATLADLLGDHHDLDVFEATLREEPDAFGDPKDIEVFLALIGRRRTSLEHDAFALGDRLLAETDRALAERWTAYWHAWGREGAEATEKTSLAA</sequence>
<feature type="domain" description="CHAD" evidence="1">
    <location>
        <begin position="9"/>
        <end position="289"/>
    </location>
</feature>
<protein>
    <submittedName>
        <fullName evidence="2">CHAD domain-containing protein</fullName>
    </submittedName>
</protein>
<evidence type="ECO:0000313" key="2">
    <source>
        <dbReference type="EMBL" id="MDQ0313778.1"/>
    </source>
</evidence>
<organism evidence="2 3">
    <name type="scientific">Amorphus orientalis</name>
    <dbReference type="NCBI Taxonomy" id="649198"/>
    <lineage>
        <taxon>Bacteria</taxon>
        <taxon>Pseudomonadati</taxon>
        <taxon>Pseudomonadota</taxon>
        <taxon>Alphaproteobacteria</taxon>
        <taxon>Hyphomicrobiales</taxon>
        <taxon>Amorphaceae</taxon>
        <taxon>Amorphus</taxon>
    </lineage>
</organism>
<dbReference type="AlphaFoldDB" id="A0AAE3VKU5"/>
<dbReference type="PANTHER" id="PTHR39339">
    <property type="entry name" value="SLR1444 PROTEIN"/>
    <property type="match status" value="1"/>
</dbReference>
<dbReference type="Proteomes" id="UP001229244">
    <property type="component" value="Unassembled WGS sequence"/>
</dbReference>
<dbReference type="PROSITE" id="PS51708">
    <property type="entry name" value="CHAD"/>
    <property type="match status" value="1"/>
</dbReference>
<dbReference type="EMBL" id="JAUSUL010000001">
    <property type="protein sequence ID" value="MDQ0313778.1"/>
    <property type="molecule type" value="Genomic_DNA"/>
</dbReference>
<name>A0AAE3VKU5_9HYPH</name>
<keyword evidence="3" id="KW-1185">Reference proteome</keyword>
<dbReference type="InterPro" id="IPR038186">
    <property type="entry name" value="CHAD_dom_sf"/>
</dbReference>
<dbReference type="SMART" id="SM00880">
    <property type="entry name" value="CHAD"/>
    <property type="match status" value="1"/>
</dbReference>
<dbReference type="InterPro" id="IPR007899">
    <property type="entry name" value="CHAD_dom"/>
</dbReference>
<gene>
    <name evidence="2" type="ORF">J2S73_000215</name>
</gene>
<dbReference type="Gene3D" id="1.40.20.10">
    <property type="entry name" value="CHAD domain"/>
    <property type="match status" value="1"/>
</dbReference>
<comment type="caution">
    <text evidence="2">The sequence shown here is derived from an EMBL/GenBank/DDBJ whole genome shotgun (WGS) entry which is preliminary data.</text>
</comment>
<accession>A0AAE3VKU5</accession>
<dbReference type="Pfam" id="PF05235">
    <property type="entry name" value="CHAD"/>
    <property type="match status" value="1"/>
</dbReference>
<dbReference type="RefSeq" id="WP_306883573.1">
    <property type="nucleotide sequence ID" value="NZ_JAUSUL010000001.1"/>
</dbReference>
<proteinExistence type="predicted"/>